<dbReference type="InterPro" id="IPR012337">
    <property type="entry name" value="RNaseH-like_sf"/>
</dbReference>
<dbReference type="Pfam" id="PF05699">
    <property type="entry name" value="Dimer_Tnp_hAT"/>
    <property type="match status" value="1"/>
</dbReference>
<dbReference type="SUPFAM" id="SSF53098">
    <property type="entry name" value="Ribonuclease H-like"/>
    <property type="match status" value="1"/>
</dbReference>
<reference evidence="2" key="2">
    <citation type="submission" date="2015-03" db="UniProtKB">
        <authorList>
            <consortium name="EnsemblPlants"/>
        </authorList>
    </citation>
    <scope>IDENTIFICATION</scope>
</reference>
<dbReference type="AlphaFoldDB" id="A0A0D3E2A5"/>
<evidence type="ECO:0000259" key="1">
    <source>
        <dbReference type="Pfam" id="PF05699"/>
    </source>
</evidence>
<name>A0A0D3E2A5_BRAOL</name>
<evidence type="ECO:0000313" key="2">
    <source>
        <dbReference type="EnsemblPlants" id="Bo9g018560.1"/>
    </source>
</evidence>
<evidence type="ECO:0000313" key="3">
    <source>
        <dbReference type="Proteomes" id="UP000032141"/>
    </source>
</evidence>
<dbReference type="InterPro" id="IPR008906">
    <property type="entry name" value="HATC_C_dom"/>
</dbReference>
<feature type="domain" description="HAT C-terminal dimerisation" evidence="1">
    <location>
        <begin position="74"/>
        <end position="111"/>
    </location>
</feature>
<dbReference type="HOGENOM" id="CLU_2149360_0_0_1"/>
<reference evidence="2 3" key="1">
    <citation type="journal article" date="2014" name="Genome Biol.">
        <title>Transcriptome and methylome profiling reveals relics of genome dominance in the mesopolyploid Brassica oleracea.</title>
        <authorList>
            <person name="Parkin I.A."/>
            <person name="Koh C."/>
            <person name="Tang H."/>
            <person name="Robinson S.J."/>
            <person name="Kagale S."/>
            <person name="Clarke W.E."/>
            <person name="Town C.D."/>
            <person name="Nixon J."/>
            <person name="Krishnakumar V."/>
            <person name="Bidwell S.L."/>
            <person name="Denoeud F."/>
            <person name="Belcram H."/>
            <person name="Links M.G."/>
            <person name="Just J."/>
            <person name="Clarke C."/>
            <person name="Bender T."/>
            <person name="Huebert T."/>
            <person name="Mason A.S."/>
            <person name="Pires J.C."/>
            <person name="Barker G."/>
            <person name="Moore J."/>
            <person name="Walley P.G."/>
            <person name="Manoli S."/>
            <person name="Batley J."/>
            <person name="Edwards D."/>
            <person name="Nelson M.N."/>
            <person name="Wang X."/>
            <person name="Paterson A.H."/>
            <person name="King G."/>
            <person name="Bancroft I."/>
            <person name="Chalhoub B."/>
            <person name="Sharpe A.G."/>
        </authorList>
    </citation>
    <scope>NUCLEOTIDE SEQUENCE</scope>
    <source>
        <strain evidence="2 3">cv. TO1000</strain>
    </source>
</reference>
<dbReference type="OMA" id="VNGCERN"/>
<keyword evidence="3" id="KW-1185">Reference proteome</keyword>
<organism evidence="2 3">
    <name type="scientific">Brassica oleracea var. oleracea</name>
    <dbReference type="NCBI Taxonomy" id="109376"/>
    <lineage>
        <taxon>Eukaryota</taxon>
        <taxon>Viridiplantae</taxon>
        <taxon>Streptophyta</taxon>
        <taxon>Embryophyta</taxon>
        <taxon>Tracheophyta</taxon>
        <taxon>Spermatophyta</taxon>
        <taxon>Magnoliopsida</taxon>
        <taxon>eudicotyledons</taxon>
        <taxon>Gunneridae</taxon>
        <taxon>Pentapetalae</taxon>
        <taxon>rosids</taxon>
        <taxon>malvids</taxon>
        <taxon>Brassicales</taxon>
        <taxon>Brassicaceae</taxon>
        <taxon>Brassiceae</taxon>
        <taxon>Brassica</taxon>
    </lineage>
</organism>
<dbReference type="STRING" id="109376.A0A0D3E2A5"/>
<protein>
    <recommendedName>
        <fullName evidence="1">HAT C-terminal dimerisation domain-containing protein</fullName>
    </recommendedName>
</protein>
<accession>A0A0D3E2A5</accession>
<dbReference type="GO" id="GO:0046983">
    <property type="term" value="F:protein dimerization activity"/>
    <property type="evidence" value="ECO:0007669"/>
    <property type="project" value="InterPro"/>
</dbReference>
<proteinExistence type="predicted"/>
<dbReference type="Gramene" id="Bo9g018560.1">
    <property type="protein sequence ID" value="Bo9g018560.1"/>
    <property type="gene ID" value="Bo9g018560"/>
</dbReference>
<dbReference type="Proteomes" id="UP000032141">
    <property type="component" value="Chromosome C9"/>
</dbReference>
<sequence>MAAYFLNPYYFYKDPTIQYDIEVSEGFIKCVETFYHGEFVKQDLVVNHEISLYKNKSGPFGRLLALKGYEKNDKKFEPENWLATYGCDVPTLQKLATSILALTSSSSGCERN</sequence>
<dbReference type="EnsemblPlants" id="Bo9g018560.1">
    <property type="protein sequence ID" value="Bo9g018560.1"/>
    <property type="gene ID" value="Bo9g018560"/>
</dbReference>